<dbReference type="EMBL" id="CP114203">
    <property type="protein sequence ID" value="WAU09362.1"/>
    <property type="molecule type" value="Genomic_DNA"/>
</dbReference>
<dbReference type="RefSeq" id="WP_274732646.1">
    <property type="nucleotide sequence ID" value="NZ_CP114203.1"/>
</dbReference>
<sequence length="68" mass="7410">MTTSLPVPTRFGYLLLDTADHHRIDTVGVRSNAMVVVSAGRGVPKRRTNRLRELLVSRGFGGPPPGVR</sequence>
<name>A0ABY7JDF3_STRNI</name>
<reference evidence="1 2" key="1">
    <citation type="submission" date="2022-12" db="EMBL/GenBank/DDBJ databases">
        <authorList>
            <person name="Ruckert C."/>
            <person name="Busche T."/>
            <person name="Kalinowski J."/>
            <person name="Wittmann C."/>
        </authorList>
    </citation>
    <scope>NUCLEOTIDE SEQUENCE [LARGE SCALE GENOMIC DNA]</scope>
    <source>
        <strain evidence="1 2">DSM 40276</strain>
    </source>
</reference>
<dbReference type="Proteomes" id="UP001210169">
    <property type="component" value="Chromosome"/>
</dbReference>
<evidence type="ECO:0000313" key="2">
    <source>
        <dbReference type="Proteomes" id="UP001210169"/>
    </source>
</evidence>
<organism evidence="1 2">
    <name type="scientific">Streptomyces nigrescens</name>
    <dbReference type="NCBI Taxonomy" id="1920"/>
    <lineage>
        <taxon>Bacteria</taxon>
        <taxon>Bacillati</taxon>
        <taxon>Actinomycetota</taxon>
        <taxon>Actinomycetes</taxon>
        <taxon>Kitasatosporales</taxon>
        <taxon>Streptomycetaceae</taxon>
        <taxon>Streptomyces</taxon>
    </lineage>
</organism>
<dbReference type="GeneID" id="301337303"/>
<accession>A0ABY7JDF3</accession>
<gene>
    <name evidence="1" type="ORF">STRNI_008169</name>
</gene>
<protein>
    <submittedName>
        <fullName evidence="1">Uncharacterized protein</fullName>
    </submittedName>
</protein>
<proteinExistence type="predicted"/>
<evidence type="ECO:0000313" key="1">
    <source>
        <dbReference type="EMBL" id="WAU09362.1"/>
    </source>
</evidence>
<keyword evidence="2" id="KW-1185">Reference proteome</keyword>